<feature type="transmembrane region" description="Helical" evidence="10">
    <location>
        <begin position="21"/>
        <end position="38"/>
    </location>
</feature>
<gene>
    <name evidence="11" type="ORF">ZA01_04470</name>
</gene>
<organism evidence="11 12">
    <name type="scientific">Campylobacter insulaenigrae</name>
    <dbReference type="NCBI Taxonomy" id="260714"/>
    <lineage>
        <taxon>Bacteria</taxon>
        <taxon>Pseudomonadati</taxon>
        <taxon>Campylobacterota</taxon>
        <taxon>Epsilonproteobacteria</taxon>
        <taxon>Campylobacterales</taxon>
        <taxon>Campylobacteraceae</taxon>
        <taxon>Campylobacter</taxon>
    </lineage>
</organism>
<name>A0ABY3G5A7_9BACT</name>
<protein>
    <recommendedName>
        <fullName evidence="4">Nicotinamide riboside transporter PnuC</fullName>
    </recommendedName>
</protein>
<evidence type="ECO:0000313" key="12">
    <source>
        <dbReference type="Proteomes" id="UP000321614"/>
    </source>
</evidence>
<proteinExistence type="inferred from homology"/>
<feature type="transmembrane region" description="Helical" evidence="10">
    <location>
        <begin position="66"/>
        <end position="84"/>
    </location>
</feature>
<evidence type="ECO:0000256" key="6">
    <source>
        <dbReference type="ARBA" id="ARBA00022475"/>
    </source>
</evidence>
<evidence type="ECO:0000256" key="10">
    <source>
        <dbReference type="SAM" id="Phobius"/>
    </source>
</evidence>
<keyword evidence="7 10" id="KW-0812">Transmembrane</keyword>
<dbReference type="PANTHER" id="PTHR36122:SF2">
    <property type="entry name" value="NICOTINAMIDE RIBOSIDE TRANSPORTER PNUC"/>
    <property type="match status" value="1"/>
</dbReference>
<dbReference type="PANTHER" id="PTHR36122">
    <property type="entry name" value="NICOTINAMIDE RIBOSIDE TRANSPORTER PNUC"/>
    <property type="match status" value="1"/>
</dbReference>
<keyword evidence="9 10" id="KW-0472">Membrane</keyword>
<dbReference type="EMBL" id="VOAW01000014">
    <property type="protein sequence ID" value="TWO26058.1"/>
    <property type="molecule type" value="Genomic_DNA"/>
</dbReference>
<keyword evidence="8 10" id="KW-1133">Transmembrane helix</keyword>
<feature type="transmembrane region" description="Helical" evidence="10">
    <location>
        <begin position="152"/>
        <end position="172"/>
    </location>
</feature>
<feature type="transmembrane region" description="Helical" evidence="10">
    <location>
        <begin position="128"/>
        <end position="146"/>
    </location>
</feature>
<evidence type="ECO:0000256" key="3">
    <source>
        <dbReference type="ARBA" id="ARBA00006669"/>
    </source>
</evidence>
<dbReference type="Pfam" id="PF04973">
    <property type="entry name" value="NMN_transporter"/>
    <property type="match status" value="1"/>
</dbReference>
<feature type="transmembrane region" description="Helical" evidence="10">
    <location>
        <begin position="179"/>
        <end position="197"/>
    </location>
</feature>
<comment type="function">
    <text evidence="1">Required for nicotinamide riboside transport across the inner membrane.</text>
</comment>
<comment type="caution">
    <text evidence="11">The sequence shown here is derived from an EMBL/GenBank/DDBJ whole genome shotgun (WGS) entry which is preliminary data.</text>
</comment>
<comment type="similarity">
    <text evidence="3">Belongs to the nicotinamide ribonucleoside (NR) uptake permease (TC 4.B.1) family.</text>
</comment>
<keyword evidence="6" id="KW-1003">Cell membrane</keyword>
<evidence type="ECO:0000256" key="4">
    <source>
        <dbReference type="ARBA" id="ARBA00017522"/>
    </source>
</evidence>
<sequence>MFLQRKDFMNLKLQFNLSFKFYLALFLTLSIIGISTHIMGGSFLSLFSAFCAVLYVFFAGAGKTVCFVFGILYSISYAYIAYELKLYGDVMLNLFYLPINAYGIYNWKNNQNKEKTKIIITKLNNTQRLLYAFIVAISTIIYAYVLQNMGSSFIYLNSFAVMGQLLAFYMQVKRYMESYFLVSLANISSLIIWFLIFEQSKESIAQLLNTLVFFIIGIYYFFVWKKQAQ</sequence>
<evidence type="ECO:0000256" key="5">
    <source>
        <dbReference type="ARBA" id="ARBA00022448"/>
    </source>
</evidence>
<dbReference type="InterPro" id="IPR006419">
    <property type="entry name" value="NMN_transpt_PnuC"/>
</dbReference>
<feature type="transmembrane region" description="Helical" evidence="10">
    <location>
        <begin position="203"/>
        <end position="223"/>
    </location>
</feature>
<feature type="transmembrane region" description="Helical" evidence="10">
    <location>
        <begin position="90"/>
        <end position="107"/>
    </location>
</feature>
<comment type="subcellular location">
    <subcellularLocation>
        <location evidence="2">Cell membrane</location>
        <topology evidence="2">Multi-pass membrane protein</topology>
    </subcellularLocation>
</comment>
<accession>A0ABY3G5A7</accession>
<evidence type="ECO:0000256" key="7">
    <source>
        <dbReference type="ARBA" id="ARBA00022692"/>
    </source>
</evidence>
<keyword evidence="12" id="KW-1185">Reference proteome</keyword>
<evidence type="ECO:0000256" key="8">
    <source>
        <dbReference type="ARBA" id="ARBA00022989"/>
    </source>
</evidence>
<reference evidence="11 12" key="1">
    <citation type="submission" date="2019-07" db="EMBL/GenBank/DDBJ databases">
        <title>Rapid identification of Enteric Bacteria from Whole Genome Sequences (WGS) using Average Nucleotide Identity (ANI).</title>
        <authorList>
            <person name="Lane C."/>
        </authorList>
    </citation>
    <scope>NUCLEOTIDE SEQUENCE [LARGE SCALE GENOMIC DNA]</scope>
    <source>
        <strain evidence="11 12">2011D-8905</strain>
    </source>
</reference>
<evidence type="ECO:0000256" key="2">
    <source>
        <dbReference type="ARBA" id="ARBA00004651"/>
    </source>
</evidence>
<feature type="transmembrane region" description="Helical" evidence="10">
    <location>
        <begin position="44"/>
        <end position="61"/>
    </location>
</feature>
<dbReference type="Proteomes" id="UP000321614">
    <property type="component" value="Unassembled WGS sequence"/>
</dbReference>
<evidence type="ECO:0000313" key="11">
    <source>
        <dbReference type="EMBL" id="TWO26058.1"/>
    </source>
</evidence>
<dbReference type="NCBIfam" id="TIGR01528">
    <property type="entry name" value="NMN_trans_PnuC"/>
    <property type="match status" value="1"/>
</dbReference>
<evidence type="ECO:0000256" key="9">
    <source>
        <dbReference type="ARBA" id="ARBA00023136"/>
    </source>
</evidence>
<keyword evidence="5" id="KW-0813">Transport</keyword>
<evidence type="ECO:0000256" key="1">
    <source>
        <dbReference type="ARBA" id="ARBA00002672"/>
    </source>
</evidence>